<keyword evidence="2" id="KW-0456">Lyase</keyword>
<evidence type="ECO:0000256" key="2">
    <source>
        <dbReference type="ARBA" id="ARBA00023239"/>
    </source>
</evidence>
<accession>A0ABS3BCC4</accession>
<dbReference type="PANTHER" id="PTHR12192">
    <property type="entry name" value="CATION TRANSPORT PROTEIN CHAC-RELATED"/>
    <property type="match status" value="1"/>
</dbReference>
<evidence type="ECO:0000313" key="3">
    <source>
        <dbReference type="EMBL" id="MBN7768342.1"/>
    </source>
</evidence>
<sequence>MSANTIEDNRSRFNFDGVEAIWLFGYGSLIYKVDFPFLEQRPASIQGWARRFWQGSHDHRGTPEAPGRVVTLVEQPEAVCRGMAYRVSPKVFEYLDVREKNGYLRFSTAMTFDDGCQAEGLVYIATEDNQAFLGEAPDADIARQIALATGPSGPNADYLLRLADSLRQLGDDCAHTFALEACLLKSGLLTES</sequence>
<evidence type="ECO:0000313" key="4">
    <source>
        <dbReference type="Proteomes" id="UP000664344"/>
    </source>
</evidence>
<proteinExistence type="predicted"/>
<dbReference type="PANTHER" id="PTHR12192:SF2">
    <property type="entry name" value="GLUTATHIONE-SPECIFIC GAMMA-GLUTAMYLCYCLOTRANSFERASE 2"/>
    <property type="match status" value="1"/>
</dbReference>
<dbReference type="SUPFAM" id="SSF110857">
    <property type="entry name" value="Gamma-glutamyl cyclotransferase-like"/>
    <property type="match status" value="1"/>
</dbReference>
<dbReference type="CDD" id="cd06661">
    <property type="entry name" value="GGCT_like"/>
    <property type="match status" value="1"/>
</dbReference>
<dbReference type="Pfam" id="PF04752">
    <property type="entry name" value="ChaC"/>
    <property type="match status" value="1"/>
</dbReference>
<evidence type="ECO:0000256" key="1">
    <source>
        <dbReference type="ARBA" id="ARBA00012344"/>
    </source>
</evidence>
<dbReference type="RefSeq" id="WP_029655077.1">
    <property type="nucleotide sequence ID" value="NZ_JAFKDB010000002.1"/>
</dbReference>
<gene>
    <name evidence="3" type="ORF">JYP53_00300</name>
</gene>
<dbReference type="InterPro" id="IPR006840">
    <property type="entry name" value="ChaC"/>
</dbReference>
<protein>
    <recommendedName>
        <fullName evidence="1">glutathione-specific gamma-glutamylcyclotransferase</fullName>
        <ecNumber evidence="1">4.3.2.7</ecNumber>
    </recommendedName>
</protein>
<dbReference type="Gene3D" id="3.10.490.10">
    <property type="entry name" value="Gamma-glutamyl cyclotransferase-like"/>
    <property type="match status" value="1"/>
</dbReference>
<dbReference type="Proteomes" id="UP000664344">
    <property type="component" value="Unassembled WGS sequence"/>
</dbReference>
<dbReference type="EC" id="4.3.2.7" evidence="1"/>
<reference evidence="3 4" key="1">
    <citation type="submission" date="2021-02" db="EMBL/GenBank/DDBJ databases">
        <title>PHA producing bacteria isolated from coastal sediment in Guangdong, Shenzhen.</title>
        <authorList>
            <person name="Zheng W."/>
            <person name="Yu S."/>
            <person name="Huang Y."/>
        </authorList>
    </citation>
    <scope>NUCLEOTIDE SEQUENCE [LARGE SCALE GENOMIC DNA]</scope>
    <source>
        <strain evidence="3 4">TN21-5</strain>
    </source>
</reference>
<dbReference type="InterPro" id="IPR013024">
    <property type="entry name" value="GGCT-like"/>
</dbReference>
<comment type="caution">
    <text evidence="3">The sequence shown here is derived from an EMBL/GenBank/DDBJ whole genome shotgun (WGS) entry which is preliminary data.</text>
</comment>
<dbReference type="EMBL" id="JAFKDB010000002">
    <property type="protein sequence ID" value="MBN7768342.1"/>
    <property type="molecule type" value="Genomic_DNA"/>
</dbReference>
<keyword evidence="4" id="KW-1185">Reference proteome</keyword>
<dbReference type="InterPro" id="IPR036568">
    <property type="entry name" value="GGCT-like_sf"/>
</dbReference>
<name>A0ABS3BCC4_9GAMM</name>
<organism evidence="3 4">
    <name type="scientific">Marinobacter daepoensis</name>
    <dbReference type="NCBI Taxonomy" id="262077"/>
    <lineage>
        <taxon>Bacteria</taxon>
        <taxon>Pseudomonadati</taxon>
        <taxon>Pseudomonadota</taxon>
        <taxon>Gammaproteobacteria</taxon>
        <taxon>Pseudomonadales</taxon>
        <taxon>Marinobacteraceae</taxon>
        <taxon>Marinobacter</taxon>
    </lineage>
</organism>